<dbReference type="OrthoDB" id="5497963at2"/>
<dbReference type="Pfam" id="PF14907">
    <property type="entry name" value="NTP_transf_5"/>
    <property type="match status" value="1"/>
</dbReference>
<dbReference type="InterPro" id="IPR039498">
    <property type="entry name" value="NTP_transf_5"/>
</dbReference>
<dbReference type="Proteomes" id="UP000275461">
    <property type="component" value="Unassembled WGS sequence"/>
</dbReference>
<dbReference type="GO" id="GO:0016740">
    <property type="term" value="F:transferase activity"/>
    <property type="evidence" value="ECO:0007669"/>
    <property type="project" value="UniProtKB-KW"/>
</dbReference>
<keyword evidence="2" id="KW-1185">Reference proteome</keyword>
<proteinExistence type="predicted"/>
<dbReference type="AlphaFoldDB" id="A0A498C7C9"/>
<gene>
    <name evidence="1" type="ORF">DFR31_1607</name>
</gene>
<dbReference type="EMBL" id="RCDA01000001">
    <property type="protein sequence ID" value="RLK51662.1"/>
    <property type="molecule type" value="Genomic_DNA"/>
</dbReference>
<protein>
    <submittedName>
        <fullName evidence="1">Putative nucleotidyltransferase-like protein</fullName>
    </submittedName>
</protein>
<keyword evidence="1" id="KW-0808">Transferase</keyword>
<dbReference type="RefSeq" id="WP_121442057.1">
    <property type="nucleotide sequence ID" value="NZ_RCDA01000001.1"/>
</dbReference>
<organism evidence="1 2">
    <name type="scientific">Alkalispirillum mobile</name>
    <dbReference type="NCBI Taxonomy" id="85925"/>
    <lineage>
        <taxon>Bacteria</taxon>
        <taxon>Pseudomonadati</taxon>
        <taxon>Pseudomonadota</taxon>
        <taxon>Gammaproteobacteria</taxon>
        <taxon>Chromatiales</taxon>
        <taxon>Ectothiorhodospiraceae</taxon>
        <taxon>Alkalispirillum</taxon>
    </lineage>
</organism>
<name>A0A498C7C9_9GAMM</name>
<evidence type="ECO:0000313" key="2">
    <source>
        <dbReference type="Proteomes" id="UP000275461"/>
    </source>
</evidence>
<sequence>MRWPTDGTRDLTRLLADPESAHALSPLQWEGVVTAGRETTLLGTLWHRLNQAQCQTAVPQAVAWHLRGAQRVADRQAEALRWELRELQDGMLQRMAAPILLKGAAYLLADLPNARGRFCNDIDLMFPEDQLERAESLLFFDGWLGSHHDEYDQRYYREWMHELPPLQHQRRGTTLDLHHNILPRTFRVTVDAERLWRHSQPLPAPWRFRVLCPVHRVLHCVVHLYSETDWDRGLRDLYDIHALIGHCTAEEGAGFWDALISEAETLGLGWLLAPAVRDCQQRFRLPVPAEADRRLHRHQGLAALRPLRRRVFHYGLNTRTTRTPARDALARGLLFFRGHWLKMPPGLLVRHLTYKALHGDKDDPPTPQANQPEQHG</sequence>
<comment type="caution">
    <text evidence="1">The sequence shown here is derived from an EMBL/GenBank/DDBJ whole genome shotgun (WGS) entry which is preliminary data.</text>
</comment>
<evidence type="ECO:0000313" key="1">
    <source>
        <dbReference type="EMBL" id="RLK51662.1"/>
    </source>
</evidence>
<reference evidence="1 2" key="1">
    <citation type="submission" date="2018-10" db="EMBL/GenBank/DDBJ databases">
        <title>Genomic Encyclopedia of Type Strains, Phase IV (KMG-IV): sequencing the most valuable type-strain genomes for metagenomic binning, comparative biology and taxonomic classification.</title>
        <authorList>
            <person name="Goeker M."/>
        </authorList>
    </citation>
    <scope>NUCLEOTIDE SEQUENCE [LARGE SCALE GENOMIC DNA]</scope>
    <source>
        <strain evidence="1 2">DSM 12769</strain>
    </source>
</reference>
<accession>A0A498C7C9</accession>